<sequence>MTELLRSWLLGITCAAVILALANGIMPEGGVKKMARLTGGLILMLAILKPVLTLKTGSLPEYFQNYQETMQEYELELEEGNSILLADIIEEKTEAYILKKADELGVACEVRVRTETGEDGIPYPYRAEIDGDWNEALSESIEQELNIPASRQTWSGKKDG</sequence>
<dbReference type="STRING" id="1122930.SAMN02745168_0036"/>
<dbReference type="EMBL" id="FWXW01000010">
    <property type="protein sequence ID" value="SMC85546.1"/>
    <property type="molecule type" value="Genomic_DNA"/>
</dbReference>
<name>A0A1W2CKJ6_9FIRM</name>
<accession>A0A1W2CKJ6</accession>
<proteinExistence type="predicted"/>
<dbReference type="OrthoDB" id="1862002at2"/>
<dbReference type="Proteomes" id="UP000192790">
    <property type="component" value="Unassembled WGS sequence"/>
</dbReference>
<dbReference type="Pfam" id="PF09581">
    <property type="entry name" value="Spore_III_AF"/>
    <property type="match status" value="1"/>
</dbReference>
<reference evidence="1 2" key="1">
    <citation type="submission" date="2017-04" db="EMBL/GenBank/DDBJ databases">
        <authorList>
            <person name="Afonso C.L."/>
            <person name="Miller P.J."/>
            <person name="Scott M.A."/>
            <person name="Spackman E."/>
            <person name="Goraichik I."/>
            <person name="Dimitrov K.M."/>
            <person name="Suarez D.L."/>
            <person name="Swayne D.E."/>
        </authorList>
    </citation>
    <scope>NUCLEOTIDE SEQUENCE [LARGE SCALE GENOMIC DNA]</scope>
    <source>
        <strain evidence="1 2">DSM 12816</strain>
    </source>
</reference>
<gene>
    <name evidence="1" type="ORF">SAMN02745168_0036</name>
</gene>
<keyword evidence="2" id="KW-1185">Reference proteome</keyword>
<evidence type="ECO:0000313" key="2">
    <source>
        <dbReference type="Proteomes" id="UP000192790"/>
    </source>
</evidence>
<dbReference type="AlphaFoldDB" id="A0A1W2CKJ6"/>
<organism evidence="1 2">
    <name type="scientific">Papillibacter cinnamivorans DSM 12816</name>
    <dbReference type="NCBI Taxonomy" id="1122930"/>
    <lineage>
        <taxon>Bacteria</taxon>
        <taxon>Bacillati</taxon>
        <taxon>Bacillota</taxon>
        <taxon>Clostridia</taxon>
        <taxon>Eubacteriales</taxon>
        <taxon>Oscillospiraceae</taxon>
        <taxon>Papillibacter</taxon>
    </lineage>
</organism>
<protein>
    <submittedName>
        <fullName evidence="1">Stage III sporulation protein AF</fullName>
    </submittedName>
</protein>
<dbReference type="InterPro" id="IPR014245">
    <property type="entry name" value="Spore_III_AF"/>
</dbReference>
<evidence type="ECO:0000313" key="1">
    <source>
        <dbReference type="EMBL" id="SMC85546.1"/>
    </source>
</evidence>
<dbReference type="RefSeq" id="WP_084235463.1">
    <property type="nucleotide sequence ID" value="NZ_FWXW01000010.1"/>
</dbReference>